<dbReference type="Gene3D" id="3.40.50.620">
    <property type="entry name" value="HUPs"/>
    <property type="match status" value="1"/>
</dbReference>
<dbReference type="InterPro" id="IPR046885">
    <property type="entry name" value="MnmA-like_C"/>
</dbReference>
<dbReference type="GO" id="GO:0103016">
    <property type="term" value="F:tRNA-uridine 2-sulfurtransferase activity"/>
    <property type="evidence" value="ECO:0007669"/>
    <property type="project" value="UniProtKB-EC"/>
</dbReference>
<dbReference type="Gene3D" id="2.40.30.10">
    <property type="entry name" value="Translation factors"/>
    <property type="match status" value="1"/>
</dbReference>
<dbReference type="GO" id="GO:0002143">
    <property type="term" value="P:tRNA wobble position uridine thiolation"/>
    <property type="evidence" value="ECO:0007669"/>
    <property type="project" value="TreeGrafter"/>
</dbReference>
<feature type="active site" description="Nucleophile" evidence="9">
    <location>
        <position position="107"/>
    </location>
</feature>
<accession>A0A2G6E2I6</accession>
<dbReference type="SUPFAM" id="SSF52402">
    <property type="entry name" value="Adenine nucleotide alpha hydrolases-like"/>
    <property type="match status" value="1"/>
</dbReference>
<dbReference type="NCBIfam" id="TIGR00420">
    <property type="entry name" value="trmU"/>
    <property type="match status" value="1"/>
</dbReference>
<keyword evidence="1 9" id="KW-0820">tRNA-binding</keyword>
<dbReference type="InterPro" id="IPR023382">
    <property type="entry name" value="MnmA-like_central_sf"/>
</dbReference>
<evidence type="ECO:0000256" key="5">
    <source>
        <dbReference type="ARBA" id="ARBA00022840"/>
    </source>
</evidence>
<dbReference type="Pfam" id="PF03054">
    <property type="entry name" value="tRNA_Me_trans"/>
    <property type="match status" value="1"/>
</dbReference>
<dbReference type="GO" id="GO:0000049">
    <property type="term" value="F:tRNA binding"/>
    <property type="evidence" value="ECO:0007669"/>
    <property type="project" value="UniProtKB-KW"/>
</dbReference>
<feature type="domain" description="tRNA-specific 2-thiouridylase MnmA-like C-terminal" evidence="10">
    <location>
        <begin position="287"/>
        <end position="363"/>
    </location>
</feature>
<gene>
    <name evidence="9" type="primary">mnmA</name>
    <name evidence="12" type="ORF">CSB45_12205</name>
</gene>
<evidence type="ECO:0000256" key="6">
    <source>
        <dbReference type="ARBA" id="ARBA00022884"/>
    </source>
</evidence>
<dbReference type="EC" id="2.8.1.13" evidence="9"/>
<dbReference type="Proteomes" id="UP000229740">
    <property type="component" value="Unassembled WGS sequence"/>
</dbReference>
<proteinExistence type="inferred from homology"/>
<feature type="binding site" evidence="9">
    <location>
        <begin position="12"/>
        <end position="19"/>
    </location>
    <ligand>
        <name>ATP</name>
        <dbReference type="ChEBI" id="CHEBI:30616"/>
    </ligand>
</feature>
<evidence type="ECO:0000256" key="1">
    <source>
        <dbReference type="ARBA" id="ARBA00022555"/>
    </source>
</evidence>
<comment type="catalytic activity">
    <reaction evidence="8 9">
        <text>S-sulfanyl-L-cysteinyl-[protein] + uridine(34) in tRNA + AH2 + ATP = 2-thiouridine(34) in tRNA + L-cysteinyl-[protein] + A + AMP + diphosphate + H(+)</text>
        <dbReference type="Rhea" id="RHEA:47032"/>
        <dbReference type="Rhea" id="RHEA-COMP:10131"/>
        <dbReference type="Rhea" id="RHEA-COMP:11726"/>
        <dbReference type="Rhea" id="RHEA-COMP:11727"/>
        <dbReference type="Rhea" id="RHEA-COMP:11728"/>
        <dbReference type="ChEBI" id="CHEBI:13193"/>
        <dbReference type="ChEBI" id="CHEBI:15378"/>
        <dbReference type="ChEBI" id="CHEBI:17499"/>
        <dbReference type="ChEBI" id="CHEBI:29950"/>
        <dbReference type="ChEBI" id="CHEBI:30616"/>
        <dbReference type="ChEBI" id="CHEBI:33019"/>
        <dbReference type="ChEBI" id="CHEBI:61963"/>
        <dbReference type="ChEBI" id="CHEBI:65315"/>
        <dbReference type="ChEBI" id="CHEBI:87170"/>
        <dbReference type="ChEBI" id="CHEBI:456215"/>
        <dbReference type="EC" id="2.8.1.13"/>
    </reaction>
</comment>
<feature type="domain" description="tRNA-specific 2-thiouridylase MnmA-like central" evidence="11">
    <location>
        <begin position="214"/>
        <end position="279"/>
    </location>
</feature>
<dbReference type="EMBL" id="PDPS01000036">
    <property type="protein sequence ID" value="PID56286.1"/>
    <property type="molecule type" value="Genomic_DNA"/>
</dbReference>
<keyword evidence="9" id="KW-0963">Cytoplasm</keyword>
<keyword evidence="7" id="KW-1015">Disulfide bond</keyword>
<protein>
    <recommendedName>
        <fullName evidence="9">tRNA-specific 2-thiouridylase MnmA</fullName>
        <ecNumber evidence="9">2.8.1.13</ecNumber>
    </recommendedName>
</protein>
<dbReference type="AlphaFoldDB" id="A0A2G6E2I6"/>
<dbReference type="Pfam" id="PF20258">
    <property type="entry name" value="tRNA_Me_trans_C"/>
    <property type="match status" value="1"/>
</dbReference>
<feature type="region of interest" description="Interaction with tRNA" evidence="9">
    <location>
        <begin position="313"/>
        <end position="314"/>
    </location>
</feature>
<feature type="active site" description="Cysteine persulfide intermediate" evidence="9">
    <location>
        <position position="206"/>
    </location>
</feature>
<comment type="caution">
    <text evidence="12">The sequence shown here is derived from an EMBL/GenBank/DDBJ whole genome shotgun (WGS) entry which is preliminary data.</text>
</comment>
<dbReference type="PANTHER" id="PTHR11933:SF5">
    <property type="entry name" value="MITOCHONDRIAL TRNA-SPECIFIC 2-THIOURIDYLASE 1"/>
    <property type="match status" value="1"/>
</dbReference>
<evidence type="ECO:0000256" key="9">
    <source>
        <dbReference type="HAMAP-Rule" id="MF_00144"/>
    </source>
</evidence>
<evidence type="ECO:0000259" key="11">
    <source>
        <dbReference type="Pfam" id="PF20259"/>
    </source>
</evidence>
<dbReference type="InterPro" id="IPR014729">
    <property type="entry name" value="Rossmann-like_a/b/a_fold"/>
</dbReference>
<dbReference type="InterPro" id="IPR046884">
    <property type="entry name" value="MnmA-like_central"/>
</dbReference>
<dbReference type="PANTHER" id="PTHR11933">
    <property type="entry name" value="TRNA 5-METHYLAMINOMETHYL-2-THIOURIDYLATE -METHYLTRANSFERASE"/>
    <property type="match status" value="1"/>
</dbReference>
<name>A0A2G6E2I6_9BACT</name>
<dbReference type="Pfam" id="PF20259">
    <property type="entry name" value="tRNA_Me_trans_M"/>
    <property type="match status" value="1"/>
</dbReference>
<organism evidence="12 13">
    <name type="scientific">candidate division KSB3 bacterium</name>
    <dbReference type="NCBI Taxonomy" id="2044937"/>
    <lineage>
        <taxon>Bacteria</taxon>
        <taxon>candidate division KSB3</taxon>
    </lineage>
</organism>
<dbReference type="NCBIfam" id="NF001138">
    <property type="entry name" value="PRK00143.1"/>
    <property type="match status" value="1"/>
</dbReference>
<comment type="subcellular location">
    <subcellularLocation>
        <location evidence="9">Cytoplasm</location>
    </subcellularLocation>
</comment>
<keyword evidence="4 9" id="KW-0547">Nucleotide-binding</keyword>
<keyword evidence="6 9" id="KW-0694">RNA-binding</keyword>
<dbReference type="FunFam" id="2.30.30.280:FF:000001">
    <property type="entry name" value="tRNA-specific 2-thiouridylase MnmA"/>
    <property type="match status" value="1"/>
</dbReference>
<dbReference type="Gene3D" id="2.30.30.280">
    <property type="entry name" value="Adenine nucleotide alpha hydrolases-like domains"/>
    <property type="match status" value="1"/>
</dbReference>
<feature type="binding site" evidence="9">
    <location>
        <position position="131"/>
    </location>
    <ligand>
        <name>ATP</name>
        <dbReference type="ChEBI" id="CHEBI:30616"/>
    </ligand>
</feature>
<evidence type="ECO:0000256" key="8">
    <source>
        <dbReference type="ARBA" id="ARBA00051542"/>
    </source>
</evidence>
<dbReference type="GO" id="GO:0005737">
    <property type="term" value="C:cytoplasm"/>
    <property type="evidence" value="ECO:0007669"/>
    <property type="project" value="UniProtKB-SubCell"/>
</dbReference>
<evidence type="ECO:0000256" key="4">
    <source>
        <dbReference type="ARBA" id="ARBA00022741"/>
    </source>
</evidence>
<reference evidence="12 13" key="1">
    <citation type="submission" date="2017-10" db="EMBL/GenBank/DDBJ databases">
        <title>Novel microbial diversity and functional potential in the marine mammal oral microbiome.</title>
        <authorList>
            <person name="Dudek N.K."/>
            <person name="Sun C.L."/>
            <person name="Burstein D."/>
            <person name="Kantor R.S."/>
            <person name="Aliaga Goltsman D.S."/>
            <person name="Bik E.M."/>
            <person name="Thomas B.C."/>
            <person name="Banfield J.F."/>
            <person name="Relman D.A."/>
        </authorList>
    </citation>
    <scope>NUCLEOTIDE SEQUENCE [LARGE SCALE GENOMIC DNA]</scope>
    <source>
        <strain evidence="12">DOLZORAL124_49_17</strain>
    </source>
</reference>
<dbReference type="HAMAP" id="MF_00144">
    <property type="entry name" value="tRNA_thiouridyl_MnmA"/>
    <property type="match status" value="1"/>
</dbReference>
<feature type="site" description="Interaction with tRNA" evidence="9">
    <location>
        <position position="347"/>
    </location>
</feature>
<evidence type="ECO:0000259" key="10">
    <source>
        <dbReference type="Pfam" id="PF20258"/>
    </source>
</evidence>
<dbReference type="CDD" id="cd01998">
    <property type="entry name" value="MnmA_TRMU-like"/>
    <property type="match status" value="1"/>
</dbReference>
<feature type="binding site" evidence="9">
    <location>
        <position position="38"/>
    </location>
    <ligand>
        <name>ATP</name>
        <dbReference type="ChEBI" id="CHEBI:30616"/>
    </ligand>
</feature>
<keyword evidence="2 9" id="KW-0808">Transferase</keyword>
<evidence type="ECO:0000313" key="12">
    <source>
        <dbReference type="EMBL" id="PID56286.1"/>
    </source>
</evidence>
<feature type="site" description="Interaction with tRNA" evidence="9">
    <location>
        <position position="132"/>
    </location>
</feature>
<dbReference type="GO" id="GO:0005524">
    <property type="term" value="F:ATP binding"/>
    <property type="evidence" value="ECO:0007669"/>
    <property type="project" value="UniProtKB-KW"/>
</dbReference>
<comment type="caution">
    <text evidence="9">Lacks conserved residue(s) required for the propagation of feature annotation.</text>
</comment>
<evidence type="ECO:0000256" key="7">
    <source>
        <dbReference type="ARBA" id="ARBA00023157"/>
    </source>
</evidence>
<evidence type="ECO:0000256" key="3">
    <source>
        <dbReference type="ARBA" id="ARBA00022694"/>
    </source>
</evidence>
<comment type="function">
    <text evidence="9">Catalyzes the 2-thiolation of uridine at the wobble position (U34) of tRNA, leading to the formation of s(2)U34.</text>
</comment>
<sequence>MRPKSEIRVAIAMSGGVDSSTAAALLKAEGYSVFGVTMRLPQADEYRESSASCDEAVSEIRDARKTADILGIQHIVADLRKEFREQIIAYFCDEYQQGRTPNPCVLCNPQIKFGRLFEEAHKHGAERLATGHYVNIDYLPGSKRYALRTAENRAKDQSYFLYRLTQEQLARSIFPLAGLTKDAIRQKARAAGLAHVAEKAESQENCFIGDRGYQNFLKAHLPPASQRRGPIVDTQGNVLGEHEGIHLYTIGQRRGLGIALGGPRYVVDIRPDSNTLVIGENHELFTSEFLVHSVNWMSLPGLTEAMECRVKIRYRSIAAPAVIMPGGHSDEVNVIFQQPQRAVTRGQSAVFYDNDTVIGGGIIAR</sequence>
<keyword evidence="5 9" id="KW-0067">ATP-binding</keyword>
<feature type="region of interest" description="Interaction with tRNA" evidence="9">
    <location>
        <begin position="155"/>
        <end position="157"/>
    </location>
</feature>
<keyword evidence="3 9" id="KW-0819">tRNA processing</keyword>
<comment type="similarity">
    <text evidence="9">Belongs to the MnmA/TRMU family.</text>
</comment>
<dbReference type="InterPro" id="IPR004506">
    <property type="entry name" value="MnmA-like"/>
</dbReference>
<evidence type="ECO:0000313" key="13">
    <source>
        <dbReference type="Proteomes" id="UP000229740"/>
    </source>
</evidence>
<evidence type="ECO:0000256" key="2">
    <source>
        <dbReference type="ARBA" id="ARBA00022679"/>
    </source>
</evidence>